<reference evidence="3 4" key="1">
    <citation type="submission" date="2024-02" db="EMBL/GenBank/DDBJ databases">
        <title>de novo genome assembly of Solanum bulbocastanum strain 11H21.</title>
        <authorList>
            <person name="Hosaka A.J."/>
        </authorList>
    </citation>
    <scope>NUCLEOTIDE SEQUENCE [LARGE SCALE GENOMIC DNA]</scope>
    <source>
        <tissue evidence="3">Young leaves</tissue>
    </source>
</reference>
<dbReference type="PANTHER" id="PTHR37610">
    <property type="entry name" value="CCHC-TYPE DOMAIN-CONTAINING PROTEIN"/>
    <property type="match status" value="1"/>
</dbReference>
<comment type="caution">
    <text evidence="3">The sequence shown here is derived from an EMBL/GenBank/DDBJ whole genome shotgun (WGS) entry which is preliminary data.</text>
</comment>
<gene>
    <name evidence="3" type="ORF">RDI58_022031</name>
</gene>
<feature type="region of interest" description="Disordered" evidence="1">
    <location>
        <begin position="1"/>
        <end position="25"/>
    </location>
</feature>
<evidence type="ECO:0000313" key="3">
    <source>
        <dbReference type="EMBL" id="KAK6779847.1"/>
    </source>
</evidence>
<dbReference type="EMBL" id="JBANQN010000009">
    <property type="protein sequence ID" value="KAK6779847.1"/>
    <property type="molecule type" value="Genomic_DNA"/>
</dbReference>
<evidence type="ECO:0000259" key="2">
    <source>
        <dbReference type="Pfam" id="PF14244"/>
    </source>
</evidence>
<dbReference type="Proteomes" id="UP001371456">
    <property type="component" value="Unassembled WGS sequence"/>
</dbReference>
<dbReference type="Pfam" id="PF14244">
    <property type="entry name" value="Retrotran_gag_3"/>
    <property type="match status" value="1"/>
</dbReference>
<feature type="compositionally biased region" description="Basic and acidic residues" evidence="1">
    <location>
        <begin position="1"/>
        <end position="12"/>
    </location>
</feature>
<sequence>MENGDTSDRTRDTLNVPIPIDSNNPLHMHPSDNPGMMLVLVQFIGAGYNSWRRSILRSLSVKNKLGFVTGEFPRPQPDHNTYRQWVRCDDIVTSWILNLLSKEIADSVEYVVDSAEPWRELEDRYE</sequence>
<dbReference type="InterPro" id="IPR029472">
    <property type="entry name" value="Copia-like_N"/>
</dbReference>
<evidence type="ECO:0000313" key="4">
    <source>
        <dbReference type="Proteomes" id="UP001371456"/>
    </source>
</evidence>
<keyword evidence="4" id="KW-1185">Reference proteome</keyword>
<name>A0AAN8Y5F3_SOLBU</name>
<evidence type="ECO:0000256" key="1">
    <source>
        <dbReference type="SAM" id="MobiDB-lite"/>
    </source>
</evidence>
<dbReference type="AlphaFoldDB" id="A0AAN8Y5F3"/>
<accession>A0AAN8Y5F3</accession>
<proteinExistence type="predicted"/>
<protein>
    <recommendedName>
        <fullName evidence="2">Retrotransposon Copia-like N-terminal domain-containing protein</fullName>
    </recommendedName>
</protein>
<organism evidence="3 4">
    <name type="scientific">Solanum bulbocastanum</name>
    <name type="common">Wild potato</name>
    <dbReference type="NCBI Taxonomy" id="147425"/>
    <lineage>
        <taxon>Eukaryota</taxon>
        <taxon>Viridiplantae</taxon>
        <taxon>Streptophyta</taxon>
        <taxon>Embryophyta</taxon>
        <taxon>Tracheophyta</taxon>
        <taxon>Spermatophyta</taxon>
        <taxon>Magnoliopsida</taxon>
        <taxon>eudicotyledons</taxon>
        <taxon>Gunneridae</taxon>
        <taxon>Pentapetalae</taxon>
        <taxon>asterids</taxon>
        <taxon>lamiids</taxon>
        <taxon>Solanales</taxon>
        <taxon>Solanaceae</taxon>
        <taxon>Solanoideae</taxon>
        <taxon>Solaneae</taxon>
        <taxon>Solanum</taxon>
    </lineage>
</organism>
<dbReference type="PANTHER" id="PTHR37610:SF40">
    <property type="entry name" value="OS01G0909600 PROTEIN"/>
    <property type="match status" value="1"/>
</dbReference>
<feature type="domain" description="Retrotransposon Copia-like N-terminal" evidence="2">
    <location>
        <begin position="29"/>
        <end position="75"/>
    </location>
</feature>